<feature type="compositionally biased region" description="Basic residues" evidence="1">
    <location>
        <begin position="19"/>
        <end position="31"/>
    </location>
</feature>
<evidence type="ECO:0000313" key="2">
    <source>
        <dbReference type="EMBL" id="EHD13109.1"/>
    </source>
</evidence>
<dbReference type="Proteomes" id="UP000005939">
    <property type="component" value="Unassembled WGS sequence"/>
</dbReference>
<gene>
    <name evidence="2" type="ORF">CIN_18460</name>
</gene>
<proteinExistence type="predicted"/>
<comment type="caution">
    <text evidence="2">The sequence shown here is derived from an EMBL/GenBank/DDBJ whole genome shotgun (WGS) entry which is preliminary data.</text>
</comment>
<evidence type="ECO:0000256" key="1">
    <source>
        <dbReference type="SAM" id="MobiDB-lite"/>
    </source>
</evidence>
<name>G6F2K0_9PROT</name>
<accession>G6F2K0</accession>
<protein>
    <submittedName>
        <fullName evidence="2">Uncharacterized protein</fullName>
    </submittedName>
</protein>
<feature type="region of interest" description="Disordered" evidence="1">
    <location>
        <begin position="1"/>
        <end position="38"/>
    </location>
</feature>
<feature type="compositionally biased region" description="Basic and acidic residues" evidence="1">
    <location>
        <begin position="1"/>
        <end position="18"/>
    </location>
</feature>
<evidence type="ECO:0000313" key="3">
    <source>
        <dbReference type="Proteomes" id="UP000005939"/>
    </source>
</evidence>
<organism evidence="2 3">
    <name type="scientific">Commensalibacter intestini A911</name>
    <dbReference type="NCBI Taxonomy" id="1088868"/>
    <lineage>
        <taxon>Bacteria</taxon>
        <taxon>Pseudomonadati</taxon>
        <taxon>Pseudomonadota</taxon>
        <taxon>Alphaproteobacteria</taxon>
        <taxon>Acetobacterales</taxon>
        <taxon>Acetobacteraceae</taxon>
    </lineage>
</organism>
<dbReference type="AlphaFoldDB" id="G6F2K0"/>
<sequence>MALKLLEHRHQEKTDTKKQQKITRHQSLKKRSLLDMQR</sequence>
<reference evidence="2 3" key="1">
    <citation type="submission" date="2011-10" db="EMBL/GenBank/DDBJ databases">
        <title>Genome Sequence of Commensalibacter intestini A911, isolated from Drosophila gut.</title>
        <authorList>
            <person name="Lee W.-J."/>
            <person name="Kim E.-K."/>
        </authorList>
    </citation>
    <scope>NUCLEOTIDE SEQUENCE [LARGE SCALE GENOMIC DNA]</scope>
    <source>
        <strain evidence="2 3">A911</strain>
    </source>
</reference>
<dbReference type="EMBL" id="AGFR01000010">
    <property type="protein sequence ID" value="EHD13109.1"/>
    <property type="molecule type" value="Genomic_DNA"/>
</dbReference>